<evidence type="ECO:0000313" key="11">
    <source>
        <dbReference type="Proteomes" id="UP000772618"/>
    </source>
</evidence>
<evidence type="ECO:0000256" key="7">
    <source>
        <dbReference type="ARBA" id="ARBA00023061"/>
    </source>
</evidence>
<comment type="similarity">
    <text evidence="3 9">Belongs to the alpha-acetolactate decarboxylase family.</text>
</comment>
<dbReference type="SUPFAM" id="SSF117856">
    <property type="entry name" value="AF0104/ALDC/Ptd012-like"/>
    <property type="match status" value="1"/>
</dbReference>
<dbReference type="Pfam" id="PF03306">
    <property type="entry name" value="AAL_decarboxy"/>
    <property type="match status" value="1"/>
</dbReference>
<evidence type="ECO:0000256" key="8">
    <source>
        <dbReference type="ARBA" id="ARBA00023239"/>
    </source>
</evidence>
<dbReference type="Gene3D" id="3.30.1330.80">
    <property type="entry name" value="Hypothetical protein, similar to alpha- acetolactate decarboxylase, domain 2"/>
    <property type="match status" value="2"/>
</dbReference>
<sequence>MIRRAFILLILAALITAFIQSQNNDIIYYASLNHAIHEGQFDGVITVNKLKTLGDFGLGSEEKLAGELIILNNEFYSIPSDSNARKMKSNDKLTFASVKKFKPDTTLKITNITDIKSLHALLSRIIHTNSFSAIQIHAKFKTVDFRSFVKQEKPYKPVDEVQEIKFKRADIEGTVVGFYTPKSAEVLNSPNYHFHFIDKDKKTGGHILDCSIVEGRIEVDVAQELHIILPQQENVEHINLNKPLQPK</sequence>
<evidence type="ECO:0000256" key="9">
    <source>
        <dbReference type="PIRNR" id="PIRNR001332"/>
    </source>
</evidence>
<keyword evidence="7 9" id="KW-0005">Acetoin biosynthesis</keyword>
<name>A0ABS5VST8_9BACT</name>
<dbReference type="InterPro" id="IPR005128">
    <property type="entry name" value="Acetolactate_a_deCO2ase"/>
</dbReference>
<dbReference type="NCBIfam" id="TIGR01252">
    <property type="entry name" value="acetolac_decarb"/>
    <property type="match status" value="1"/>
</dbReference>
<evidence type="ECO:0000256" key="5">
    <source>
        <dbReference type="ARBA" id="ARBA00020164"/>
    </source>
</evidence>
<evidence type="ECO:0000256" key="4">
    <source>
        <dbReference type="ARBA" id="ARBA00013204"/>
    </source>
</evidence>
<accession>A0ABS5VST8</accession>
<proteinExistence type="inferred from homology"/>
<dbReference type="PANTHER" id="PTHR35524:SF1">
    <property type="entry name" value="ALPHA-ACETOLACTATE DECARBOXYLASE"/>
    <property type="match status" value="1"/>
</dbReference>
<comment type="catalytic activity">
    <reaction evidence="1 9">
        <text>(2S)-2-acetolactate + H(+) = (R)-acetoin + CO2</text>
        <dbReference type="Rhea" id="RHEA:21580"/>
        <dbReference type="ChEBI" id="CHEBI:15378"/>
        <dbReference type="ChEBI" id="CHEBI:15686"/>
        <dbReference type="ChEBI" id="CHEBI:16526"/>
        <dbReference type="ChEBI" id="CHEBI:58476"/>
        <dbReference type="EC" id="4.1.1.5"/>
    </reaction>
</comment>
<dbReference type="CDD" id="cd17299">
    <property type="entry name" value="acetolactate_decarboxylase"/>
    <property type="match status" value="1"/>
</dbReference>
<evidence type="ECO:0000256" key="3">
    <source>
        <dbReference type="ARBA" id="ARBA00007106"/>
    </source>
</evidence>
<comment type="pathway">
    <text evidence="2 9">Polyol metabolism; (R,R)-butane-2,3-diol biosynthesis; (R,R)-butane-2,3-diol from pyruvate: step 2/3.</text>
</comment>
<keyword evidence="6 9" id="KW-0210">Decarboxylase</keyword>
<dbReference type="RefSeq" id="WP_254154438.1">
    <property type="nucleotide sequence ID" value="NZ_JAHESD010000032.1"/>
</dbReference>
<dbReference type="PIRSF" id="PIRSF001332">
    <property type="entry name" value="Acetolac_decarb"/>
    <property type="match status" value="1"/>
</dbReference>
<evidence type="ECO:0000313" key="10">
    <source>
        <dbReference type="EMBL" id="MBT1704477.1"/>
    </source>
</evidence>
<dbReference type="GO" id="GO:0047605">
    <property type="term" value="F:acetolactate decarboxylase activity"/>
    <property type="evidence" value="ECO:0007669"/>
    <property type="project" value="UniProtKB-EC"/>
</dbReference>
<dbReference type="Proteomes" id="UP000772618">
    <property type="component" value="Unassembled WGS sequence"/>
</dbReference>
<dbReference type="EMBL" id="JAHESD010000032">
    <property type="protein sequence ID" value="MBT1704477.1"/>
    <property type="molecule type" value="Genomic_DNA"/>
</dbReference>
<evidence type="ECO:0000256" key="2">
    <source>
        <dbReference type="ARBA" id="ARBA00005170"/>
    </source>
</evidence>
<reference evidence="10 11" key="1">
    <citation type="submission" date="2021-05" db="EMBL/GenBank/DDBJ databases">
        <title>A Polyphasic approach of four new species of the genus Ohtaekwangia: Ohtaekwangia histidinii sp. nov., Ohtaekwangia cretensis sp. nov., Ohtaekwangia indiensis sp. nov., Ohtaekwangia reichenbachii sp. nov. from diverse environment.</title>
        <authorList>
            <person name="Octaviana S."/>
        </authorList>
    </citation>
    <scope>NUCLEOTIDE SEQUENCE [LARGE SCALE GENOMIC DNA]</scope>
    <source>
        <strain evidence="10 11">PWU20</strain>
    </source>
</reference>
<dbReference type="PANTHER" id="PTHR35524">
    <property type="entry name" value="ALPHA-ACETOLACTATE DECARBOXYLASE"/>
    <property type="match status" value="1"/>
</dbReference>
<organism evidence="10 11">
    <name type="scientific">Chryseosolibacter indicus</name>
    <dbReference type="NCBI Taxonomy" id="2782351"/>
    <lineage>
        <taxon>Bacteria</taxon>
        <taxon>Pseudomonadati</taxon>
        <taxon>Bacteroidota</taxon>
        <taxon>Cytophagia</taxon>
        <taxon>Cytophagales</taxon>
        <taxon>Chryseotaleaceae</taxon>
        <taxon>Chryseosolibacter</taxon>
    </lineage>
</organism>
<evidence type="ECO:0000256" key="6">
    <source>
        <dbReference type="ARBA" id="ARBA00022793"/>
    </source>
</evidence>
<keyword evidence="8 9" id="KW-0456">Lyase</keyword>
<gene>
    <name evidence="10" type="primary">budA</name>
    <name evidence="10" type="ORF">KK060_14375</name>
</gene>
<comment type="caution">
    <text evidence="10">The sequence shown here is derived from an EMBL/GenBank/DDBJ whole genome shotgun (WGS) entry which is preliminary data.</text>
</comment>
<keyword evidence="11" id="KW-1185">Reference proteome</keyword>
<protein>
    <recommendedName>
        <fullName evidence="5 9">Alpha-acetolactate decarboxylase</fullName>
        <ecNumber evidence="4 9">4.1.1.5</ecNumber>
    </recommendedName>
</protein>
<dbReference type="EC" id="4.1.1.5" evidence="4 9"/>
<evidence type="ECO:0000256" key="1">
    <source>
        <dbReference type="ARBA" id="ARBA00001784"/>
    </source>
</evidence>